<keyword evidence="2" id="KW-1185">Reference proteome</keyword>
<reference evidence="1 2" key="1">
    <citation type="journal article" date="2018" name="Front. Plant Sci.">
        <title>Red Clover (Trifolium pratense) and Zigzag Clover (T. medium) - A Picture of Genomic Similarities and Differences.</title>
        <authorList>
            <person name="Dluhosova J."/>
            <person name="Istvanek J."/>
            <person name="Nedelnik J."/>
            <person name="Repkova J."/>
        </authorList>
    </citation>
    <scope>NUCLEOTIDE SEQUENCE [LARGE SCALE GENOMIC DNA]</scope>
    <source>
        <strain evidence="2">cv. 10/8</strain>
        <tissue evidence="1">Leaf</tissue>
    </source>
</reference>
<organism evidence="1 2">
    <name type="scientific">Trifolium medium</name>
    <dbReference type="NCBI Taxonomy" id="97028"/>
    <lineage>
        <taxon>Eukaryota</taxon>
        <taxon>Viridiplantae</taxon>
        <taxon>Streptophyta</taxon>
        <taxon>Embryophyta</taxon>
        <taxon>Tracheophyta</taxon>
        <taxon>Spermatophyta</taxon>
        <taxon>Magnoliopsida</taxon>
        <taxon>eudicotyledons</taxon>
        <taxon>Gunneridae</taxon>
        <taxon>Pentapetalae</taxon>
        <taxon>rosids</taxon>
        <taxon>fabids</taxon>
        <taxon>Fabales</taxon>
        <taxon>Fabaceae</taxon>
        <taxon>Papilionoideae</taxon>
        <taxon>50 kb inversion clade</taxon>
        <taxon>NPAAA clade</taxon>
        <taxon>Hologalegina</taxon>
        <taxon>IRL clade</taxon>
        <taxon>Trifolieae</taxon>
        <taxon>Trifolium</taxon>
    </lineage>
</organism>
<name>A0A392U618_9FABA</name>
<evidence type="ECO:0000313" key="1">
    <source>
        <dbReference type="EMBL" id="MCI68931.1"/>
    </source>
</evidence>
<dbReference type="EMBL" id="LXQA010745847">
    <property type="protein sequence ID" value="MCI68931.1"/>
    <property type="molecule type" value="Genomic_DNA"/>
</dbReference>
<proteinExistence type="predicted"/>
<dbReference type="Proteomes" id="UP000265520">
    <property type="component" value="Unassembled WGS sequence"/>
</dbReference>
<feature type="non-terminal residue" evidence="1">
    <location>
        <position position="1"/>
    </location>
</feature>
<dbReference type="AlphaFoldDB" id="A0A392U618"/>
<accession>A0A392U618</accession>
<comment type="caution">
    <text evidence="1">The sequence shown here is derived from an EMBL/GenBank/DDBJ whole genome shotgun (WGS) entry which is preliminary data.</text>
</comment>
<sequence>KIAEARNQIAEEELRKQELTEKASEVPREKIEAIAREGIQHYSAGLQANVEEDRLTNENTVLQRKLEHTKELYRAFRNANL</sequence>
<feature type="non-terminal residue" evidence="1">
    <location>
        <position position="81"/>
    </location>
</feature>
<protein>
    <submittedName>
        <fullName evidence="1">Uncharacterized protein</fullName>
    </submittedName>
</protein>
<evidence type="ECO:0000313" key="2">
    <source>
        <dbReference type="Proteomes" id="UP000265520"/>
    </source>
</evidence>